<comment type="caution">
    <text evidence="1">The sequence shown here is derived from an EMBL/GenBank/DDBJ whole genome shotgun (WGS) entry which is preliminary data.</text>
</comment>
<dbReference type="Proteomes" id="UP000827872">
    <property type="component" value="Linkage Group LG15"/>
</dbReference>
<accession>A0ACB8EUE6</accession>
<dbReference type="EMBL" id="CM037628">
    <property type="protein sequence ID" value="KAH7996416.1"/>
    <property type="molecule type" value="Genomic_DNA"/>
</dbReference>
<evidence type="ECO:0000313" key="2">
    <source>
        <dbReference type="Proteomes" id="UP000827872"/>
    </source>
</evidence>
<sequence length="346" mass="39522">MEIGLLGLLLWCFHLELLWATGIFQHQRSAPSKARTPKPKDWMPPSSSSLASSFTWMPTLNLDKADPEGSEAAVAFLYSGDTVRLSQANCTQRFEMRDVGKVSSPPPALRSSLRNAIDTLAHATNFLNMVFQTNDIRESSMNEDVEWYHALVRSVMEGDSQVYRAILTFDPHPVSSKPQMMLQATKENNEILLQDLSPFAESLRNLTWENEWYNFFRFQKAPKLYKRILSNDLKTLDTPKWSRGDSYVMDTDHVKWSPPFLECEDGKFLPNWMVTLSSSFYGLKPDLKPEFNKPEFIALEARPARDKVQMSDMEDPRANPRLQWVELSGDVKALNTCLSVISYVPG</sequence>
<reference evidence="1" key="1">
    <citation type="submission" date="2021-08" db="EMBL/GenBank/DDBJ databases">
        <title>The first chromosome-level gecko genome reveals the dynamic sex chromosomes of Neotropical dwarf geckos (Sphaerodactylidae: Sphaerodactylus).</title>
        <authorList>
            <person name="Pinto B.J."/>
            <person name="Keating S.E."/>
            <person name="Gamble T."/>
        </authorList>
    </citation>
    <scope>NUCLEOTIDE SEQUENCE</scope>
    <source>
        <strain evidence="1">TG3544</strain>
    </source>
</reference>
<gene>
    <name evidence="1" type="ORF">K3G42_005866</name>
</gene>
<keyword evidence="2" id="KW-1185">Reference proteome</keyword>
<organism evidence="1 2">
    <name type="scientific">Sphaerodactylus townsendi</name>
    <dbReference type="NCBI Taxonomy" id="933632"/>
    <lineage>
        <taxon>Eukaryota</taxon>
        <taxon>Metazoa</taxon>
        <taxon>Chordata</taxon>
        <taxon>Craniata</taxon>
        <taxon>Vertebrata</taxon>
        <taxon>Euteleostomi</taxon>
        <taxon>Lepidosauria</taxon>
        <taxon>Squamata</taxon>
        <taxon>Bifurcata</taxon>
        <taxon>Gekkota</taxon>
        <taxon>Sphaerodactylidae</taxon>
        <taxon>Sphaerodactylus</taxon>
    </lineage>
</organism>
<name>A0ACB8EUE6_9SAUR</name>
<protein>
    <submittedName>
        <fullName evidence="1">Uncharacterized protein</fullName>
    </submittedName>
</protein>
<proteinExistence type="predicted"/>
<evidence type="ECO:0000313" key="1">
    <source>
        <dbReference type="EMBL" id="KAH7996416.1"/>
    </source>
</evidence>